<dbReference type="OrthoDB" id="10299988at2759"/>
<dbReference type="AlphaFoldDB" id="A0A2G5UTQ3"/>
<dbReference type="InterPro" id="IPR009497">
    <property type="entry name" value="Regulator_protein_PHA-1"/>
</dbReference>
<keyword evidence="2" id="KW-1185">Reference proteome</keyword>
<reference evidence="2" key="1">
    <citation type="submission" date="2017-10" db="EMBL/GenBank/DDBJ databases">
        <title>Rapid genome shrinkage in a self-fertile nematode reveals novel sperm competition proteins.</title>
        <authorList>
            <person name="Yin D."/>
            <person name="Schwarz E.M."/>
            <person name="Thomas C.G."/>
            <person name="Felde R.L."/>
            <person name="Korf I.F."/>
            <person name="Cutter A.D."/>
            <person name="Schartner C.M."/>
            <person name="Ralston E.J."/>
            <person name="Meyer B.J."/>
            <person name="Haag E.S."/>
        </authorList>
    </citation>
    <scope>NUCLEOTIDE SEQUENCE [LARGE SCALE GENOMIC DNA]</scope>
    <source>
        <strain evidence="2">JU1422</strain>
    </source>
</reference>
<organism evidence="1 2">
    <name type="scientific">Caenorhabditis nigoni</name>
    <dbReference type="NCBI Taxonomy" id="1611254"/>
    <lineage>
        <taxon>Eukaryota</taxon>
        <taxon>Metazoa</taxon>
        <taxon>Ecdysozoa</taxon>
        <taxon>Nematoda</taxon>
        <taxon>Chromadorea</taxon>
        <taxon>Rhabditida</taxon>
        <taxon>Rhabditina</taxon>
        <taxon>Rhabditomorpha</taxon>
        <taxon>Rhabditoidea</taxon>
        <taxon>Rhabditidae</taxon>
        <taxon>Peloderinae</taxon>
        <taxon>Caenorhabditis</taxon>
    </lineage>
</organism>
<proteinExistence type="predicted"/>
<accession>A0A2G5UTQ3</accession>
<protein>
    <submittedName>
        <fullName evidence="1">Uncharacterized protein</fullName>
    </submittedName>
</protein>
<sequence>MNGSTRMFSNADMVFRNEMLIGKILNNLDIEKETFKHLNLRLVSKEFNTEMLKFIGKDCQHIEFDLTFDWDLYETVTRINGQLIPRNGVEQCIQFLRNVVNVDIKSVHFLGDSDFSNTAKLHEFFMETLVLTNENPVRILTADQVEICSSNEKRTICLPCRVAAPVCKEYGPMTLDVLLHSFETPHHFTTLKITDFLLQLIAIKCTKESKTREECVEMLKGIITPNISCDNLFIPIFVMDWNMGNIPHAQPREVFTEIFQKWKPKNLTLRFIKNRYKNVSRPWRRPADRLLTDFSFGMDPSKMENMDNSSVEHVVVDAKWSEMEHRNKEYWQEPYLFLFSNLMRAFPKCEDILVIRKLKNDVAFMFEEILSKILEHAWDECSEETTTKLFIRFKYTSFVLHPETEIDVPNVSGDHINGFRLLPAEREVKEKFENWKNVLNDFEASDIREAFTLKSPKQELHFELVHTKETLELARNNASTPFQTMFYYNLFGRL</sequence>
<comment type="caution">
    <text evidence="1">The sequence shown here is derived from an EMBL/GenBank/DDBJ whole genome shotgun (WGS) entry which is preliminary data.</text>
</comment>
<gene>
    <name evidence="1" type="primary">Cnig_chr_III.g9862</name>
    <name evidence="1" type="ORF">B9Z55_009862</name>
</gene>
<name>A0A2G5UTQ3_9PELO</name>
<evidence type="ECO:0000313" key="2">
    <source>
        <dbReference type="Proteomes" id="UP000230233"/>
    </source>
</evidence>
<dbReference type="Proteomes" id="UP000230233">
    <property type="component" value="Chromosome III"/>
</dbReference>
<evidence type="ECO:0000313" key="1">
    <source>
        <dbReference type="EMBL" id="PIC42955.1"/>
    </source>
</evidence>
<dbReference type="EMBL" id="PDUG01000003">
    <property type="protein sequence ID" value="PIC42955.1"/>
    <property type="molecule type" value="Genomic_DNA"/>
</dbReference>
<dbReference type="Pfam" id="PF06542">
    <property type="entry name" value="PHA-1"/>
    <property type="match status" value="1"/>
</dbReference>